<dbReference type="SUPFAM" id="SSF52949">
    <property type="entry name" value="Macro domain-like"/>
    <property type="match status" value="1"/>
</dbReference>
<dbReference type="InterPro" id="IPR050892">
    <property type="entry name" value="ADP-ribose_metab_enzymes"/>
</dbReference>
<dbReference type="EMBL" id="JNFF01000045">
    <property type="protein sequence ID" value="KEQ30342.1"/>
    <property type="molecule type" value="Genomic_DNA"/>
</dbReference>
<dbReference type="RefSeq" id="WP_037439956.1">
    <property type="nucleotide sequence ID" value="NZ_JNFF01000045.1"/>
</dbReference>
<dbReference type="CDD" id="cd02901">
    <property type="entry name" value="Macro_Poa1p-like"/>
    <property type="match status" value="1"/>
</dbReference>
<sequence length="349" mass="40132">MIYKTGNLLEAETQALVNTVNTVGVMGKGIALQFKERFPQNFKIYADACKKGLVKVGRMLIVNEHTLEGEKIIINFPTKEQWFKKSQYRFIEEGLQALAQEIRTRNIKSIALPPLGCGNGGLNWEKIKPMINHYLSGLEGVEIVVFEPNEAVKEILQNEQQKKQVELTPGRAMLLYALFRYERLGEVASIFAANKLAYFLQESGEKLKLQFTAYTYGPYAQAVEKVLYSMNGKYLTGLEQMQARPFEPLKLNWEKLAEVESYIKTSLSDDQKQRIENIFQVIDGFESTLSLEILSSIHYLLSEDPKLSQKQLLSKIQTWNDRKRQMIKEEYIEIAVEHLANYGRRLNFA</sequence>
<dbReference type="eggNOG" id="COG2110">
    <property type="taxonomic scope" value="Bacteria"/>
</dbReference>
<feature type="domain" description="Macro" evidence="2">
    <location>
        <begin position="1"/>
        <end position="164"/>
    </location>
</feature>
<organism evidence="3 4">
    <name type="scientific">Pedobacter antarcticus 4BY</name>
    <dbReference type="NCBI Taxonomy" id="1358423"/>
    <lineage>
        <taxon>Bacteria</taxon>
        <taxon>Pseudomonadati</taxon>
        <taxon>Bacteroidota</taxon>
        <taxon>Sphingobacteriia</taxon>
        <taxon>Sphingobacteriales</taxon>
        <taxon>Sphingobacteriaceae</taxon>
        <taxon>Pedobacter</taxon>
    </lineage>
</organism>
<evidence type="ECO:0000256" key="1">
    <source>
        <dbReference type="ARBA" id="ARBA00035885"/>
    </source>
</evidence>
<dbReference type="SMART" id="SM00506">
    <property type="entry name" value="A1pp"/>
    <property type="match status" value="1"/>
</dbReference>
<dbReference type="OrthoDB" id="9780211at2"/>
<dbReference type="Pfam" id="PF01661">
    <property type="entry name" value="Macro"/>
    <property type="match status" value="1"/>
</dbReference>
<dbReference type="Gene3D" id="3.40.220.10">
    <property type="entry name" value="Leucine Aminopeptidase, subunit E, domain 1"/>
    <property type="match status" value="1"/>
</dbReference>
<protein>
    <submittedName>
        <fullName evidence="3">Phosphatase</fullName>
    </submittedName>
</protein>
<comment type="catalytic activity">
    <reaction evidence="1">
        <text>an N-(ADP-alpha-D-ribosyl)-thymidine in DNA + H2O = a thymidine in DNA + ADP-D-ribose</text>
        <dbReference type="Rhea" id="RHEA:71655"/>
        <dbReference type="Rhea" id="RHEA-COMP:13556"/>
        <dbReference type="Rhea" id="RHEA-COMP:18051"/>
        <dbReference type="ChEBI" id="CHEBI:15377"/>
        <dbReference type="ChEBI" id="CHEBI:57967"/>
        <dbReference type="ChEBI" id="CHEBI:137386"/>
        <dbReference type="ChEBI" id="CHEBI:191199"/>
    </reaction>
    <physiologicalReaction direction="left-to-right" evidence="1">
        <dbReference type="Rhea" id="RHEA:71656"/>
    </physiologicalReaction>
</comment>
<comment type="caution">
    <text evidence="3">The sequence shown here is derived from an EMBL/GenBank/DDBJ whole genome shotgun (WGS) entry which is preliminary data.</text>
</comment>
<proteinExistence type="predicted"/>
<dbReference type="GO" id="GO:0140291">
    <property type="term" value="P:peptidyl-glutamate ADP-deribosylation"/>
    <property type="evidence" value="ECO:0007669"/>
    <property type="project" value="TreeGrafter"/>
</dbReference>
<gene>
    <name evidence="3" type="ORF">N180_14600</name>
</gene>
<accession>A0A081PI19</accession>
<dbReference type="InterPro" id="IPR002589">
    <property type="entry name" value="Macro_dom"/>
</dbReference>
<evidence type="ECO:0000313" key="4">
    <source>
        <dbReference type="Proteomes" id="UP000028007"/>
    </source>
</evidence>
<evidence type="ECO:0000259" key="2">
    <source>
        <dbReference type="PROSITE" id="PS51154"/>
    </source>
</evidence>
<dbReference type="InterPro" id="IPR043472">
    <property type="entry name" value="Macro_dom-like"/>
</dbReference>
<dbReference type="Proteomes" id="UP000028007">
    <property type="component" value="Unassembled WGS sequence"/>
</dbReference>
<dbReference type="PROSITE" id="PS51154">
    <property type="entry name" value="MACRO"/>
    <property type="match status" value="1"/>
</dbReference>
<reference evidence="3 4" key="1">
    <citation type="journal article" date="1992" name="Int. J. Syst. Bacteriol.">
        <title>Sphingobacterium antarcticus sp. nov. a Psychrotrophic Bacterium from the Soils of Schirmacher Oasis, Antarctica.</title>
        <authorList>
            <person name="Shivaji S."/>
            <person name="Ray M.K."/>
            <person name="Rao N.S."/>
            <person name="Saiserr L."/>
            <person name="Jagannadham M.V."/>
            <person name="Kumar G.S."/>
            <person name="Reddy G."/>
            <person name="Bhargava P.M."/>
        </authorList>
    </citation>
    <scope>NUCLEOTIDE SEQUENCE [LARGE SCALE GENOMIC DNA]</scope>
    <source>
        <strain evidence="3 4">4BY</strain>
    </source>
</reference>
<dbReference type="AlphaFoldDB" id="A0A081PI19"/>
<keyword evidence="4" id="KW-1185">Reference proteome</keyword>
<dbReference type="PANTHER" id="PTHR12521:SF0">
    <property type="entry name" value="ADP-RIBOSE GLYCOHYDROLASE OARD1"/>
    <property type="match status" value="1"/>
</dbReference>
<dbReference type="PANTHER" id="PTHR12521">
    <property type="entry name" value="PROTEIN C6ORF130"/>
    <property type="match status" value="1"/>
</dbReference>
<name>A0A081PI19_9SPHI</name>
<evidence type="ECO:0000313" key="3">
    <source>
        <dbReference type="EMBL" id="KEQ30342.1"/>
    </source>
</evidence>